<accession>A0A821UHT0</accession>
<feature type="compositionally biased region" description="Polar residues" evidence="1">
    <location>
        <begin position="13"/>
        <end position="22"/>
    </location>
</feature>
<organism evidence="2 3">
    <name type="scientific">Pieris macdunnoughi</name>
    <dbReference type="NCBI Taxonomy" id="345717"/>
    <lineage>
        <taxon>Eukaryota</taxon>
        <taxon>Metazoa</taxon>
        <taxon>Ecdysozoa</taxon>
        <taxon>Arthropoda</taxon>
        <taxon>Hexapoda</taxon>
        <taxon>Insecta</taxon>
        <taxon>Pterygota</taxon>
        <taxon>Neoptera</taxon>
        <taxon>Endopterygota</taxon>
        <taxon>Lepidoptera</taxon>
        <taxon>Glossata</taxon>
        <taxon>Ditrysia</taxon>
        <taxon>Papilionoidea</taxon>
        <taxon>Pieridae</taxon>
        <taxon>Pierinae</taxon>
        <taxon>Pieris</taxon>
    </lineage>
</organism>
<evidence type="ECO:0000313" key="2">
    <source>
        <dbReference type="EMBL" id="CAF4890278.1"/>
    </source>
</evidence>
<evidence type="ECO:0000256" key="1">
    <source>
        <dbReference type="SAM" id="MobiDB-lite"/>
    </source>
</evidence>
<protein>
    <submittedName>
        <fullName evidence="2">Uncharacterized protein</fullName>
    </submittedName>
</protein>
<comment type="caution">
    <text evidence="2">The sequence shown here is derived from an EMBL/GenBank/DDBJ whole genome shotgun (WGS) entry which is preliminary data.</text>
</comment>
<name>A0A821UHT0_9NEOP</name>
<sequence length="301" mass="33947">MTSNPELSLRTPKATSLSRSTSFNRKEFRERFQFAANIYNCDETRCTTVQECPKVIASKHVSQVGQVTSAERGSLVTVCFAVNALGNAIPSFFIFPRVKYNESYVASGPPVSQGDSYPSGWMTTKSLSLITHKSRPDTFILKHVKGTKTHRQTQRLATEIQDLLQSTAEELSTRYLLIPSGKRSKELSSTWKIPSRKSRSYCWTEEEYAKDSNLIVSAVYHGLCNTDFPTESNQVRLMADGCSGQNKNSMMMAMLSKWLTKDALAHIRLVEVTFPVVDYSFLPPDSVCLYRKRATESRKYS</sequence>
<reference evidence="2" key="1">
    <citation type="submission" date="2021-02" db="EMBL/GenBank/DDBJ databases">
        <authorList>
            <person name="Steward A R."/>
        </authorList>
    </citation>
    <scope>NUCLEOTIDE SEQUENCE</scope>
</reference>
<dbReference type="EMBL" id="CAJOBZ010000031">
    <property type="protein sequence ID" value="CAF4890278.1"/>
    <property type="molecule type" value="Genomic_DNA"/>
</dbReference>
<proteinExistence type="predicted"/>
<keyword evidence="3" id="KW-1185">Reference proteome</keyword>
<gene>
    <name evidence="2" type="ORF">PMACD_LOCUS10390</name>
</gene>
<dbReference type="Proteomes" id="UP000663880">
    <property type="component" value="Unassembled WGS sequence"/>
</dbReference>
<evidence type="ECO:0000313" key="3">
    <source>
        <dbReference type="Proteomes" id="UP000663880"/>
    </source>
</evidence>
<dbReference type="OrthoDB" id="4327074at2759"/>
<dbReference type="AlphaFoldDB" id="A0A821UHT0"/>
<feature type="region of interest" description="Disordered" evidence="1">
    <location>
        <begin position="1"/>
        <end position="22"/>
    </location>
</feature>